<dbReference type="CDD" id="cd06558">
    <property type="entry name" value="crotonase-like"/>
    <property type="match status" value="1"/>
</dbReference>
<dbReference type="InterPro" id="IPR029045">
    <property type="entry name" value="ClpP/crotonase-like_dom_sf"/>
</dbReference>
<dbReference type="Proteomes" id="UP000650524">
    <property type="component" value="Unassembled WGS sequence"/>
</dbReference>
<dbReference type="AlphaFoldDB" id="A0A8J6N3M6"/>
<dbReference type="PANTHER" id="PTHR43459:SF1">
    <property type="entry name" value="EG:BACN32G11.4 PROTEIN"/>
    <property type="match status" value="1"/>
</dbReference>
<organism evidence="1 2">
    <name type="scientific">Candidatus Desulfacyla euxinica</name>
    <dbReference type="NCBI Taxonomy" id="2841693"/>
    <lineage>
        <taxon>Bacteria</taxon>
        <taxon>Deltaproteobacteria</taxon>
        <taxon>Candidatus Desulfacyla</taxon>
    </lineage>
</organism>
<evidence type="ECO:0000313" key="2">
    <source>
        <dbReference type="Proteomes" id="UP000650524"/>
    </source>
</evidence>
<proteinExistence type="predicted"/>
<sequence length="255" mass="27951">MSEDLVLIKKEEKTCTVVMNRPRIMNALNGEMVEELGRAFDQIARDDEIRAVIFEGAGDNFSSGADVSLFTDNLSAPEWLDGMKSFGQLVRLMREMPQPLIAKVRGAAVGGGFSLAMAGDFVLASQEARFCLNFVHIGAVLDGGATYFLPRLVGLVKAREIALLGEFIDGKKAESFGLIYKSVPDEELDREVNTLAGSLVAKPPVSLSLIKKSLENSLDKSLKDVLEWEAAHQSVMLQSTEHKEMVDLFLKSRGK</sequence>
<dbReference type="EMBL" id="JACNJD010000365">
    <property type="protein sequence ID" value="MBC8179269.1"/>
    <property type="molecule type" value="Genomic_DNA"/>
</dbReference>
<dbReference type="InterPro" id="IPR001753">
    <property type="entry name" value="Enoyl-CoA_hydra/iso"/>
</dbReference>
<comment type="caution">
    <text evidence="1">The sequence shown here is derived from an EMBL/GenBank/DDBJ whole genome shotgun (WGS) entry which is preliminary data.</text>
</comment>
<dbReference type="GO" id="GO:0003824">
    <property type="term" value="F:catalytic activity"/>
    <property type="evidence" value="ECO:0007669"/>
    <property type="project" value="UniProtKB-ARBA"/>
</dbReference>
<evidence type="ECO:0000313" key="1">
    <source>
        <dbReference type="EMBL" id="MBC8179269.1"/>
    </source>
</evidence>
<dbReference type="Pfam" id="PF00378">
    <property type="entry name" value="ECH_1"/>
    <property type="match status" value="1"/>
</dbReference>
<accession>A0A8J6N3M6</accession>
<protein>
    <submittedName>
        <fullName evidence="1">Enoyl-CoA hydratase/isomerase family protein</fullName>
    </submittedName>
</protein>
<gene>
    <name evidence="1" type="ORF">H8E19_17845</name>
</gene>
<dbReference type="PANTHER" id="PTHR43459">
    <property type="entry name" value="ENOYL-COA HYDRATASE"/>
    <property type="match status" value="1"/>
</dbReference>
<dbReference type="Gene3D" id="3.90.226.10">
    <property type="entry name" value="2-enoyl-CoA Hydratase, Chain A, domain 1"/>
    <property type="match status" value="1"/>
</dbReference>
<dbReference type="SUPFAM" id="SSF52096">
    <property type="entry name" value="ClpP/crotonase"/>
    <property type="match status" value="1"/>
</dbReference>
<reference evidence="1 2" key="1">
    <citation type="submission" date="2020-08" db="EMBL/GenBank/DDBJ databases">
        <title>Bridging the membrane lipid divide: bacteria of the FCB group superphylum have the potential to synthesize archaeal ether lipids.</title>
        <authorList>
            <person name="Villanueva L."/>
            <person name="Von Meijenfeldt F.A.B."/>
            <person name="Westbye A.B."/>
            <person name="Yadav S."/>
            <person name="Hopmans E.C."/>
            <person name="Dutilh B.E."/>
            <person name="Sinninghe Damste J.S."/>
        </authorList>
    </citation>
    <scope>NUCLEOTIDE SEQUENCE [LARGE SCALE GENOMIC DNA]</scope>
    <source>
        <strain evidence="1">NIOZ-UU27</strain>
    </source>
</reference>
<name>A0A8J6N3M6_9DELT</name>